<keyword evidence="2" id="KW-1185">Reference proteome</keyword>
<organism evidence="1 2">
    <name type="scientific">Pseudomonas gorinensis</name>
    <dbReference type="NCBI Taxonomy" id="3240790"/>
    <lineage>
        <taxon>Bacteria</taxon>
        <taxon>Pseudomonadati</taxon>
        <taxon>Pseudomonadota</taxon>
        <taxon>Gammaproteobacteria</taxon>
        <taxon>Pseudomonadales</taxon>
        <taxon>Pseudomonadaceae</taxon>
        <taxon>Pseudomonas</taxon>
    </lineage>
</organism>
<evidence type="ECO:0000313" key="2">
    <source>
        <dbReference type="Proteomes" id="UP000018725"/>
    </source>
</evidence>
<reference evidence="1 2" key="1">
    <citation type="journal article" date="2014" name="Genome Announc.">
        <title>Complete Genome Sequence of Pseudomonas sp. Strain TKP, Isolated from a gamma-Hexachlorocyclohexane-Degrading Mixed Culture.</title>
        <authorList>
            <person name="Ohtsubo Y."/>
            <person name="Kishida K."/>
            <person name="Sato T."/>
            <person name="Tabata M."/>
            <person name="Kawasumi T."/>
            <person name="Ogura Y."/>
            <person name="Hayashi T."/>
            <person name="Tsuda M."/>
            <person name="Nagata Y."/>
        </authorList>
    </citation>
    <scope>NUCLEOTIDE SEQUENCE [LARGE SCALE GENOMIC DNA]</scope>
    <source>
        <strain evidence="1 2">TKP</strain>
    </source>
</reference>
<protein>
    <submittedName>
        <fullName evidence="1">Uncharacterized protein</fullName>
    </submittedName>
</protein>
<evidence type="ECO:0000313" key="1">
    <source>
        <dbReference type="EMBL" id="AHC36953.1"/>
    </source>
</evidence>
<sequence length="172" mass="18690">MVITMKRSTVFLLLASCMNARRALLAVLAVCVLVLDNAAYAIDRSITKTQTPDPVLVISNNAGVGLAFFNLATSDFPNGTLPYPKQLLGVDWKTTYYPQSISESVELCYYRPYSSEKNCVAINPNSSGTLSDFNGEAFNHGSRVTIGHTVLGGVPPYARPAGVDSVTFRYRD</sequence>
<accession>A0ACA7PAI0</accession>
<dbReference type="Proteomes" id="UP000018725">
    <property type="component" value="Chromosome"/>
</dbReference>
<proteinExistence type="predicted"/>
<gene>
    <name evidence="1" type="ORF">U771_22309</name>
</gene>
<dbReference type="EMBL" id="CP006852">
    <property type="protein sequence ID" value="AHC36953.1"/>
    <property type="molecule type" value="Genomic_DNA"/>
</dbReference>
<name>A0ACA7PAI0_9PSED</name>